<feature type="binding site" evidence="11">
    <location>
        <position position="50"/>
    </location>
    <ligand>
        <name>NADPH</name>
        <dbReference type="ChEBI" id="CHEBI:57783"/>
    </ligand>
</feature>
<dbReference type="GO" id="GO:0005975">
    <property type="term" value="P:carbohydrate metabolic process"/>
    <property type="evidence" value="ECO:0007669"/>
    <property type="project" value="InterPro"/>
</dbReference>
<keyword evidence="10 11" id="KW-1208">Phospholipid metabolism</keyword>
<comment type="caution">
    <text evidence="20">The sequence shown here is derived from an EMBL/GenBank/DDBJ whole genome shotgun (WGS) entry which is preliminary data.</text>
</comment>
<feature type="binding site" evidence="11">
    <location>
        <position position="127"/>
    </location>
    <ligand>
        <name>NADPH</name>
        <dbReference type="ChEBI" id="CHEBI:57783"/>
    </ligand>
</feature>
<dbReference type="NCBIfam" id="NF000940">
    <property type="entry name" value="PRK00094.1-2"/>
    <property type="match status" value="1"/>
</dbReference>
<keyword evidence="7 11" id="KW-0520">NAD</keyword>
<evidence type="ECO:0000256" key="15">
    <source>
        <dbReference type="RuleBase" id="RU000437"/>
    </source>
</evidence>
<evidence type="ECO:0000256" key="4">
    <source>
        <dbReference type="ARBA" id="ARBA00022741"/>
    </source>
</evidence>
<feature type="binding site" evidence="11">
    <location>
        <position position="262"/>
    </location>
    <ligand>
        <name>sn-glycerol 3-phosphate</name>
        <dbReference type="ChEBI" id="CHEBI:57597"/>
    </ligand>
</feature>
<feature type="binding site" evidence="14">
    <location>
        <begin position="46"/>
        <end position="51"/>
    </location>
    <ligand>
        <name>NAD(+)</name>
        <dbReference type="ChEBI" id="CHEBI:57540"/>
    </ligand>
</feature>
<evidence type="ECO:0000256" key="17">
    <source>
        <dbReference type="SAM" id="MobiDB-lite"/>
    </source>
</evidence>
<keyword evidence="3 11" id="KW-0444">Lipid biosynthesis</keyword>
<reference evidence="20 21" key="1">
    <citation type="journal article" date="2014" name="Genome Announc.">
        <title>Draft genome sequences of six enterohepatic helicobacter species isolated from humans and one from rhesus macaques.</title>
        <authorList>
            <person name="Shen Z."/>
            <person name="Sheh A."/>
            <person name="Young S.K."/>
            <person name="Abouelliel A."/>
            <person name="Ward D.V."/>
            <person name="Earl A.M."/>
            <person name="Fox J.G."/>
        </authorList>
    </citation>
    <scope>NUCLEOTIDE SEQUENCE [LARGE SCALE GENOMIC DNA]</scope>
    <source>
        <strain evidence="20 21">MIT 99-5501</strain>
    </source>
</reference>
<dbReference type="GO" id="GO:0141152">
    <property type="term" value="F:glycerol-3-phosphate dehydrogenase (NAD+) activity"/>
    <property type="evidence" value="ECO:0007669"/>
    <property type="project" value="RHEA"/>
</dbReference>
<feature type="binding site" evidence="11">
    <location>
        <position position="297"/>
    </location>
    <ligand>
        <name>NADPH</name>
        <dbReference type="ChEBI" id="CHEBI:57783"/>
    </ligand>
</feature>
<sequence length="343" mass="36497">MPPKKSTKSTPAESSAKSNLQDCQKDTREDIAHTSLHSPAQVSVCGGGAWGSALAYALSHSTDVHIASRRTLALPSDTPCQILQVDCASALSSHFVIIAISTPNLRKWLSLQSKFLQPSTKYLFASKGIEEGSGAFVHTIALDFIPKENLAFLSGPSFAAEVRAKLPCALAIHAYNDEVAKDFAKFFPSFIKPYTGGDVIGAEVSGAYKNVLAIAGGICDELKLGHNAKAALLARGLIEMERFGRYFGGESKTFLGLEGAGDLFLSANSTLSRNYRVGVGLAQGKDIDSILCELGEVAEGVRTAYAIQGIAKKHDIYTPIVNEVVGILQGKSCKEGILSLMSR</sequence>
<feature type="binding site" evidence="11">
    <location>
        <position position="157"/>
    </location>
    <ligand>
        <name>sn-glycerol 3-phosphate</name>
        <dbReference type="ChEBI" id="CHEBI:57597"/>
    </ligand>
</feature>
<evidence type="ECO:0000256" key="10">
    <source>
        <dbReference type="ARBA" id="ARBA00023264"/>
    </source>
</evidence>
<dbReference type="HOGENOM" id="CLU_033449_0_2_7"/>
<comment type="caution">
    <text evidence="11">Lacks conserved residue(s) required for the propagation of feature annotation.</text>
</comment>
<evidence type="ECO:0000256" key="12">
    <source>
        <dbReference type="PIRSR" id="PIRSR000114-1"/>
    </source>
</evidence>
<dbReference type="Gene3D" id="3.40.50.720">
    <property type="entry name" value="NAD(P)-binding Rossmann-like Domain"/>
    <property type="match status" value="1"/>
</dbReference>
<organism evidence="20 21">
    <name type="scientific">Helicobacter macacae MIT 99-5501</name>
    <dbReference type="NCBI Taxonomy" id="1357400"/>
    <lineage>
        <taxon>Bacteria</taxon>
        <taxon>Pseudomonadati</taxon>
        <taxon>Campylobacterota</taxon>
        <taxon>Epsilonproteobacteria</taxon>
        <taxon>Campylobacterales</taxon>
        <taxon>Helicobacteraceae</taxon>
        <taxon>Helicobacter</taxon>
    </lineage>
</organism>
<dbReference type="HAMAP" id="MF_00394">
    <property type="entry name" value="NAD_Glyc3P_dehydrog"/>
    <property type="match status" value="1"/>
</dbReference>
<feature type="binding site" evidence="11">
    <location>
        <position position="155"/>
    </location>
    <ligand>
        <name>sn-glycerol 3-phosphate</name>
        <dbReference type="ChEBI" id="CHEBI:57597"/>
    </ligand>
</feature>
<feature type="binding site" evidence="11">
    <location>
        <position position="70"/>
    </location>
    <ligand>
        <name>NADPH</name>
        <dbReference type="ChEBI" id="CHEBI:57783"/>
    </ligand>
</feature>
<dbReference type="EMBL" id="AZJI01000001">
    <property type="protein sequence ID" value="ETD25039.1"/>
    <property type="molecule type" value="Genomic_DNA"/>
</dbReference>
<dbReference type="PIRSF" id="PIRSF000114">
    <property type="entry name" value="Glycerol-3-P_dh"/>
    <property type="match status" value="1"/>
</dbReference>
<feature type="active site" description="Proton acceptor" evidence="11 12">
    <location>
        <position position="209"/>
    </location>
</feature>
<feature type="binding site" evidence="11">
    <location>
        <position position="209"/>
    </location>
    <ligand>
        <name>sn-glycerol 3-phosphate</name>
        <dbReference type="ChEBI" id="CHEBI:57597"/>
    </ligand>
</feature>
<dbReference type="SUPFAM" id="SSF48179">
    <property type="entry name" value="6-phosphogluconate dehydrogenase C-terminal domain-like"/>
    <property type="match status" value="1"/>
</dbReference>
<keyword evidence="6 11" id="KW-0560">Oxidoreductase</keyword>
<evidence type="ECO:0000256" key="3">
    <source>
        <dbReference type="ARBA" id="ARBA00022516"/>
    </source>
</evidence>
<dbReference type="InterPro" id="IPR013328">
    <property type="entry name" value="6PGD_dom2"/>
</dbReference>
<dbReference type="AlphaFoldDB" id="V8CCH0"/>
<keyword evidence="2 11" id="KW-0963">Cytoplasm</keyword>
<evidence type="ECO:0000256" key="16">
    <source>
        <dbReference type="RuleBase" id="RU000439"/>
    </source>
</evidence>
<dbReference type="PRINTS" id="PR00077">
    <property type="entry name" value="GPDHDRGNASE"/>
</dbReference>
<evidence type="ECO:0000313" key="21">
    <source>
        <dbReference type="Proteomes" id="UP000018731"/>
    </source>
</evidence>
<dbReference type="UniPathway" id="UPA00940"/>
<dbReference type="InterPro" id="IPR008927">
    <property type="entry name" value="6-PGluconate_DH-like_C_sf"/>
</dbReference>
<feature type="binding site" evidence="11">
    <location>
        <position position="273"/>
    </location>
    <ligand>
        <name>sn-glycerol 3-phosphate</name>
        <dbReference type="ChEBI" id="CHEBI:57597"/>
    </ligand>
</feature>
<evidence type="ECO:0000256" key="6">
    <source>
        <dbReference type="ARBA" id="ARBA00023002"/>
    </source>
</evidence>
<proteinExistence type="inferred from homology"/>
<keyword evidence="5 11" id="KW-0521">NADP</keyword>
<dbReference type="Proteomes" id="UP000018731">
    <property type="component" value="Unassembled WGS sequence"/>
</dbReference>
<evidence type="ECO:0000256" key="8">
    <source>
        <dbReference type="ARBA" id="ARBA00023098"/>
    </source>
</evidence>
<evidence type="ECO:0000313" key="20">
    <source>
        <dbReference type="EMBL" id="ETD25039.1"/>
    </source>
</evidence>
<dbReference type="GO" id="GO:0006650">
    <property type="term" value="P:glycerophospholipid metabolic process"/>
    <property type="evidence" value="ECO:0007669"/>
    <property type="project" value="UniProtKB-UniRule"/>
</dbReference>
<evidence type="ECO:0000259" key="19">
    <source>
        <dbReference type="Pfam" id="PF07479"/>
    </source>
</evidence>
<keyword evidence="8 11" id="KW-0443">Lipid metabolism</keyword>
<dbReference type="EC" id="1.1.1.94" evidence="11"/>
<evidence type="ECO:0000256" key="13">
    <source>
        <dbReference type="PIRSR" id="PIRSR000114-2"/>
    </source>
</evidence>
<comment type="subcellular location">
    <subcellularLocation>
        <location evidence="11">Cytoplasm</location>
    </subcellularLocation>
</comment>
<feature type="domain" description="Glycerol-3-phosphate dehydrogenase NAD-dependent N-terminal" evidence="18">
    <location>
        <begin position="84"/>
        <end position="179"/>
    </location>
</feature>
<feature type="binding site" evidence="11">
    <location>
        <position position="274"/>
    </location>
    <ligand>
        <name>sn-glycerol 3-phosphate</name>
        <dbReference type="ChEBI" id="CHEBI:57597"/>
    </ligand>
</feature>
<evidence type="ECO:0000256" key="14">
    <source>
        <dbReference type="PIRSR" id="PIRSR000114-3"/>
    </source>
</evidence>
<comment type="function">
    <text evidence="11">Catalyzes the reduction of the glycolytic intermediate dihydroxyacetone phosphate (DHAP) to sn-glycerol 3-phosphate (G3P), the key precursor for phospholipid synthesis.</text>
</comment>
<evidence type="ECO:0000256" key="9">
    <source>
        <dbReference type="ARBA" id="ARBA00023209"/>
    </source>
</evidence>
<feature type="region of interest" description="Disordered" evidence="17">
    <location>
        <begin position="1"/>
        <end position="24"/>
    </location>
</feature>
<feature type="compositionally biased region" description="Polar residues" evidence="17">
    <location>
        <begin position="8"/>
        <end position="22"/>
    </location>
</feature>
<dbReference type="RefSeq" id="WP_023927053.1">
    <property type="nucleotide sequence ID" value="NZ_KI669454.1"/>
</dbReference>
<feature type="binding site" evidence="11">
    <location>
        <position position="69"/>
    </location>
    <ligand>
        <name>NADPH</name>
        <dbReference type="ChEBI" id="CHEBI:57783"/>
    </ligand>
</feature>
<dbReference type="GO" id="GO:0005829">
    <property type="term" value="C:cytosol"/>
    <property type="evidence" value="ECO:0007669"/>
    <property type="project" value="TreeGrafter"/>
</dbReference>
<dbReference type="InterPro" id="IPR011128">
    <property type="entry name" value="G3P_DH_NAD-dep_N"/>
</dbReference>
<name>V8CCH0_9HELI</name>
<accession>V8CCH0</accession>
<evidence type="ECO:0000256" key="5">
    <source>
        <dbReference type="ARBA" id="ARBA00022857"/>
    </source>
</evidence>
<feature type="binding site" evidence="11">
    <location>
        <position position="273"/>
    </location>
    <ligand>
        <name>NADPH</name>
        <dbReference type="ChEBI" id="CHEBI:57783"/>
    </ligand>
</feature>
<dbReference type="GO" id="GO:0046168">
    <property type="term" value="P:glycerol-3-phosphate catabolic process"/>
    <property type="evidence" value="ECO:0007669"/>
    <property type="project" value="InterPro"/>
</dbReference>
<dbReference type="GO" id="GO:0046167">
    <property type="term" value="P:glycerol-3-phosphate biosynthetic process"/>
    <property type="evidence" value="ECO:0007669"/>
    <property type="project" value="UniProtKB-UniRule"/>
</dbReference>
<dbReference type="NCBIfam" id="NF000943">
    <property type="entry name" value="PRK00094.2-1"/>
    <property type="match status" value="1"/>
</dbReference>
<evidence type="ECO:0000256" key="11">
    <source>
        <dbReference type="HAMAP-Rule" id="MF_00394"/>
    </source>
</evidence>
<protein>
    <recommendedName>
        <fullName evidence="11">Glycerol-3-phosphate dehydrogenase [NAD(P)+]</fullName>
        <ecNumber evidence="11">1.1.1.94</ecNumber>
    </recommendedName>
    <alternativeName>
        <fullName evidence="11">NAD(P)(+)-dependent glycerol-3-phosphate dehydrogenase</fullName>
    </alternativeName>
    <alternativeName>
        <fullName evidence="11">NAD(P)H-dependent dihydroxyacetone-phosphate reductase</fullName>
    </alternativeName>
</protein>
<dbReference type="Pfam" id="PF07479">
    <property type="entry name" value="NAD_Gly3P_dh_C"/>
    <property type="match status" value="1"/>
</dbReference>
<dbReference type="Gene3D" id="1.10.1040.10">
    <property type="entry name" value="N-(1-d-carboxylethyl)-l-norvaline Dehydrogenase, domain 2"/>
    <property type="match status" value="1"/>
</dbReference>
<feature type="binding site" evidence="13">
    <location>
        <begin position="273"/>
        <end position="274"/>
    </location>
    <ligand>
        <name>substrate</name>
    </ligand>
</feature>
<evidence type="ECO:0000256" key="7">
    <source>
        <dbReference type="ARBA" id="ARBA00023027"/>
    </source>
</evidence>
<dbReference type="PANTHER" id="PTHR11728">
    <property type="entry name" value="GLYCEROL-3-PHOSPHATE DEHYDROGENASE"/>
    <property type="match status" value="1"/>
</dbReference>
<comment type="catalytic activity">
    <reaction evidence="11 16">
        <text>sn-glycerol 3-phosphate + NADP(+) = dihydroxyacetone phosphate + NADPH + H(+)</text>
        <dbReference type="Rhea" id="RHEA:11096"/>
        <dbReference type="ChEBI" id="CHEBI:15378"/>
        <dbReference type="ChEBI" id="CHEBI:57597"/>
        <dbReference type="ChEBI" id="CHEBI:57642"/>
        <dbReference type="ChEBI" id="CHEBI:57783"/>
        <dbReference type="ChEBI" id="CHEBI:58349"/>
        <dbReference type="EC" id="1.1.1.94"/>
    </reaction>
</comment>
<dbReference type="FunFam" id="1.10.1040.10:FF:000025">
    <property type="entry name" value="Glycerol-3-phosphate dehydrogenase [NAD(P)+]"/>
    <property type="match status" value="1"/>
</dbReference>
<dbReference type="STRING" id="1357400.HMPREF2086_00374"/>
<evidence type="ECO:0000259" key="18">
    <source>
        <dbReference type="Pfam" id="PF01210"/>
    </source>
</evidence>
<dbReference type="Pfam" id="PF01210">
    <property type="entry name" value="NAD_Gly3P_dh_N"/>
    <property type="match status" value="1"/>
</dbReference>
<feature type="domain" description="Glycerol-3-phosphate dehydrogenase NAD-dependent C-terminal" evidence="19">
    <location>
        <begin position="198"/>
        <end position="332"/>
    </location>
</feature>
<feature type="binding site" evidence="13">
    <location>
        <position position="127"/>
    </location>
    <ligand>
        <name>substrate</name>
    </ligand>
</feature>
<dbReference type="InterPro" id="IPR006109">
    <property type="entry name" value="G3P_DH_NAD-dep_C"/>
</dbReference>
<dbReference type="GO" id="GO:0141153">
    <property type="term" value="F:glycerol-3-phosphate dehydrogenase (NADP+) activity"/>
    <property type="evidence" value="ECO:0007669"/>
    <property type="project" value="RHEA"/>
</dbReference>
<dbReference type="eggNOG" id="COG0240">
    <property type="taxonomic scope" value="Bacteria"/>
</dbReference>
<dbReference type="InterPro" id="IPR006168">
    <property type="entry name" value="G3P_DH_NAD-dep"/>
</dbReference>
<gene>
    <name evidence="11" type="primary">gpsA</name>
    <name evidence="20" type="ORF">HMPREF2086_00374</name>
</gene>
<dbReference type="GO" id="GO:0051287">
    <property type="term" value="F:NAD binding"/>
    <property type="evidence" value="ECO:0007669"/>
    <property type="project" value="InterPro"/>
</dbReference>
<comment type="pathway">
    <text evidence="11">Membrane lipid metabolism; glycerophospholipid metabolism.</text>
</comment>
<dbReference type="PANTHER" id="PTHR11728:SF1">
    <property type="entry name" value="GLYCEROL-3-PHOSPHATE DEHYDROGENASE [NAD(+)] 2, CHLOROPLASTIC"/>
    <property type="match status" value="1"/>
</dbReference>
<feature type="binding site" evidence="11">
    <location>
        <position position="159"/>
    </location>
    <ligand>
        <name>NADPH</name>
        <dbReference type="ChEBI" id="CHEBI:57783"/>
    </ligand>
</feature>
<comment type="similarity">
    <text evidence="1 11 15">Belongs to the NAD-dependent glycerol-3-phosphate dehydrogenase family.</text>
</comment>
<dbReference type="PATRIC" id="fig|1357400.3.peg.516"/>
<dbReference type="InterPro" id="IPR036291">
    <property type="entry name" value="NAD(P)-bd_dom_sf"/>
</dbReference>
<feature type="binding site" evidence="11">
    <location>
        <position position="127"/>
    </location>
    <ligand>
        <name>sn-glycerol 3-phosphate</name>
        <dbReference type="ChEBI" id="CHEBI:57597"/>
    </ligand>
</feature>
<keyword evidence="21" id="KW-1185">Reference proteome</keyword>
<dbReference type="OrthoDB" id="9812273at2"/>
<dbReference type="GO" id="GO:0008654">
    <property type="term" value="P:phospholipid biosynthetic process"/>
    <property type="evidence" value="ECO:0007669"/>
    <property type="project" value="UniProtKB-KW"/>
</dbReference>
<keyword evidence="9 11" id="KW-0594">Phospholipid biosynthesis</keyword>
<dbReference type="SUPFAM" id="SSF51735">
    <property type="entry name" value="NAD(P)-binding Rossmann-fold domains"/>
    <property type="match status" value="1"/>
</dbReference>
<evidence type="ECO:0000256" key="2">
    <source>
        <dbReference type="ARBA" id="ARBA00022490"/>
    </source>
</evidence>
<feature type="binding site" evidence="11">
    <location>
        <position position="272"/>
    </location>
    <ligand>
        <name>sn-glycerol 3-phosphate</name>
        <dbReference type="ChEBI" id="CHEBI:57597"/>
    </ligand>
</feature>
<feature type="binding site" evidence="14">
    <location>
        <position position="159"/>
    </location>
    <ligand>
        <name>NAD(+)</name>
        <dbReference type="ChEBI" id="CHEBI:57540"/>
    </ligand>
</feature>
<feature type="binding site" evidence="11">
    <location>
        <position position="299"/>
    </location>
    <ligand>
        <name>NADPH</name>
        <dbReference type="ChEBI" id="CHEBI:57783"/>
    </ligand>
</feature>
<keyword evidence="4 11" id="KW-0547">Nucleotide-binding</keyword>
<comment type="catalytic activity">
    <reaction evidence="11">
        <text>sn-glycerol 3-phosphate + NAD(+) = dihydroxyacetone phosphate + NADH + H(+)</text>
        <dbReference type="Rhea" id="RHEA:11092"/>
        <dbReference type="ChEBI" id="CHEBI:15378"/>
        <dbReference type="ChEBI" id="CHEBI:57540"/>
        <dbReference type="ChEBI" id="CHEBI:57597"/>
        <dbReference type="ChEBI" id="CHEBI:57642"/>
        <dbReference type="ChEBI" id="CHEBI:57945"/>
        <dbReference type="EC" id="1.1.1.94"/>
    </reaction>
</comment>
<evidence type="ECO:0000256" key="1">
    <source>
        <dbReference type="ARBA" id="ARBA00011009"/>
    </source>
</evidence>
<feature type="binding site" evidence="14">
    <location>
        <position position="273"/>
    </location>
    <ligand>
        <name>NAD(+)</name>
        <dbReference type="ChEBI" id="CHEBI:57540"/>
    </ligand>
</feature>